<sequence>MLIRLSRAQTAHGSFLNLSDALADNPKAPGELIEGDACTELLGEDQPLSFVAQAFEVPCDGGEIEREQFATGERRRD</sequence>
<accession>A0A918CDP3</accession>
<gene>
    <name evidence="1" type="ORF">GCM10008957_32550</name>
</gene>
<reference evidence="1" key="1">
    <citation type="journal article" date="2014" name="Int. J. Syst. Evol. Microbiol.">
        <title>Complete genome sequence of Corynebacterium casei LMG S-19264T (=DSM 44701T), isolated from a smear-ripened cheese.</title>
        <authorList>
            <consortium name="US DOE Joint Genome Institute (JGI-PGF)"/>
            <person name="Walter F."/>
            <person name="Albersmeier A."/>
            <person name="Kalinowski J."/>
            <person name="Ruckert C."/>
        </authorList>
    </citation>
    <scope>NUCLEOTIDE SEQUENCE</scope>
    <source>
        <strain evidence="1">JCM 31311</strain>
    </source>
</reference>
<organism evidence="1 2">
    <name type="scientific">Deinococcus ruber</name>
    <dbReference type="NCBI Taxonomy" id="1848197"/>
    <lineage>
        <taxon>Bacteria</taxon>
        <taxon>Thermotogati</taxon>
        <taxon>Deinococcota</taxon>
        <taxon>Deinococci</taxon>
        <taxon>Deinococcales</taxon>
        <taxon>Deinococcaceae</taxon>
        <taxon>Deinococcus</taxon>
    </lineage>
</organism>
<keyword evidence="2" id="KW-1185">Reference proteome</keyword>
<evidence type="ECO:0000313" key="2">
    <source>
        <dbReference type="Proteomes" id="UP000603865"/>
    </source>
</evidence>
<proteinExistence type="predicted"/>
<dbReference type="AlphaFoldDB" id="A0A918CDP3"/>
<evidence type="ECO:0000313" key="1">
    <source>
        <dbReference type="EMBL" id="GGR17375.1"/>
    </source>
</evidence>
<dbReference type="Proteomes" id="UP000603865">
    <property type="component" value="Unassembled WGS sequence"/>
</dbReference>
<dbReference type="EMBL" id="BMQL01000020">
    <property type="protein sequence ID" value="GGR17375.1"/>
    <property type="molecule type" value="Genomic_DNA"/>
</dbReference>
<reference evidence="1" key="2">
    <citation type="submission" date="2020-09" db="EMBL/GenBank/DDBJ databases">
        <authorList>
            <person name="Sun Q."/>
            <person name="Ohkuma M."/>
        </authorList>
    </citation>
    <scope>NUCLEOTIDE SEQUENCE</scope>
    <source>
        <strain evidence="1">JCM 31311</strain>
    </source>
</reference>
<name>A0A918CDP3_9DEIO</name>
<comment type="caution">
    <text evidence="1">The sequence shown here is derived from an EMBL/GenBank/DDBJ whole genome shotgun (WGS) entry which is preliminary data.</text>
</comment>
<protein>
    <submittedName>
        <fullName evidence="1">Uncharacterized protein</fullName>
    </submittedName>
</protein>